<evidence type="ECO:0000256" key="4">
    <source>
        <dbReference type="ARBA" id="ARBA00022448"/>
    </source>
</evidence>
<feature type="transmembrane region" description="Helical" evidence="16">
    <location>
        <begin position="445"/>
        <end position="467"/>
    </location>
</feature>
<feature type="transmembrane region" description="Helical" evidence="16">
    <location>
        <begin position="552"/>
        <end position="573"/>
    </location>
</feature>
<dbReference type="GO" id="GO:0008137">
    <property type="term" value="F:NADH dehydrogenase (ubiquinone) activity"/>
    <property type="evidence" value="ECO:0007669"/>
    <property type="project" value="UniProtKB-EC"/>
</dbReference>
<sequence length="576" mass="64005">MNVLKFSNILLSVFVWVVLIGLLMLTSNINMLIEFDMLNCSVMNLNIPIMLDIYSILFTIVVITISGCVMFYNGFYMDGEIYYNRFCKLVMLFVLSMIFLILIPNLLGLMVGWDGLGLTSFLLVIYYQDKRSLGSGMLTVLSNRVGDVLFFIAVSLCSTISSWSFVDINFSWYISGLCGLMVVGSMTKSAQMPFSAWLPAAMAAPSPVSALVHSSTLVTAGVFVLIRFSGSISNGWYLFLGFISSITMLMSAISAVFEPDVKKVVALSTLSQLGVMMLAISVGSISVCFFHLVSHALFKALMFLCVGSVIHFSGIQDLRYLGGIIYSSPVIMSWLMVACLSLSGFPFLSGFYSKDLVLEAFLSGGLSLILCVLVMVSTCLTAVYSGMMILSLFSNMNVINFMGSMSANKYVVMPCSILGIGALFGGFFMQLYILDFSNIFSLYNILKLVPFLCVVCGVSFLSCFYFIMSSQNYKRIFNLNSFWSEMLNDMMSKMWFMPPLSSDMFSSQVMSLSGDIKSLVEDGYMEYTFGGDSSWNMTNKLSSLQMYNQLEYLGLMFFKGFVLIISVMFIYIISMI</sequence>
<evidence type="ECO:0000256" key="1">
    <source>
        <dbReference type="ARBA" id="ARBA00004448"/>
    </source>
</evidence>
<protein>
    <recommendedName>
        <fullName evidence="3 16">NADH-ubiquinone oxidoreductase chain 5</fullName>
        <ecNumber evidence="2 16">7.1.1.2</ecNumber>
    </recommendedName>
</protein>
<evidence type="ECO:0000259" key="18">
    <source>
        <dbReference type="Pfam" id="PF00662"/>
    </source>
</evidence>
<dbReference type="InterPro" id="IPR001516">
    <property type="entry name" value="Proton_antipo_N"/>
</dbReference>
<feature type="domain" description="NADH-Ubiquinone oxidoreductase (complex I) chain 5 N-terminal" evidence="18">
    <location>
        <begin position="43"/>
        <end position="86"/>
    </location>
</feature>
<evidence type="ECO:0000256" key="9">
    <source>
        <dbReference type="ARBA" id="ARBA00022982"/>
    </source>
</evidence>
<keyword evidence="6 16" id="KW-0812">Transmembrane</keyword>
<feature type="transmembrane region" description="Helical" evidence="16">
    <location>
        <begin position="236"/>
        <end position="257"/>
    </location>
</feature>
<evidence type="ECO:0000256" key="7">
    <source>
        <dbReference type="ARBA" id="ARBA00022792"/>
    </source>
</evidence>
<evidence type="ECO:0000256" key="2">
    <source>
        <dbReference type="ARBA" id="ARBA00012944"/>
    </source>
</evidence>
<dbReference type="Pfam" id="PF06455">
    <property type="entry name" value="NADH5_C"/>
    <property type="match status" value="1"/>
</dbReference>
<organism evidence="20">
    <name type="scientific">Semelidae sp. STW-2017</name>
    <dbReference type="NCBI Taxonomy" id="1969324"/>
    <lineage>
        <taxon>Eukaryota</taxon>
        <taxon>Metazoa</taxon>
        <taxon>Spiralia</taxon>
        <taxon>Lophotrochozoa</taxon>
        <taxon>Mollusca</taxon>
        <taxon>Bivalvia</taxon>
        <taxon>Autobranchia</taxon>
        <taxon>Heteroconchia</taxon>
        <taxon>Euheterodonta</taxon>
        <taxon>Imparidentia</taxon>
        <taxon>Neoheterodontei</taxon>
        <taxon>Cardiida</taxon>
        <taxon>Tellinoidea</taxon>
        <taxon>Semelidae</taxon>
    </lineage>
</organism>
<feature type="transmembrane region" description="Helical" evidence="16">
    <location>
        <begin position="210"/>
        <end position="230"/>
    </location>
</feature>
<comment type="function">
    <text evidence="16">Core subunit of the mitochondrial membrane respiratory chain NADH dehydrogenase (Complex I) which catalyzes electron transfer from NADH through the respiratory chain, using ubiquinone as an electron acceptor. Essential for the catalytic activity and assembly of complex I.</text>
</comment>
<evidence type="ECO:0000256" key="16">
    <source>
        <dbReference type="RuleBase" id="RU003404"/>
    </source>
</evidence>
<dbReference type="AlphaFoldDB" id="A0A1U9XPD2"/>
<evidence type="ECO:0000256" key="11">
    <source>
        <dbReference type="ARBA" id="ARBA00023027"/>
    </source>
</evidence>
<feature type="transmembrane region" description="Helical" evidence="16">
    <location>
        <begin position="292"/>
        <end position="312"/>
    </location>
</feature>
<feature type="transmembrane region" description="Helical" evidence="16">
    <location>
        <begin position="365"/>
        <end position="390"/>
    </location>
</feature>
<dbReference type="InterPro" id="IPR003945">
    <property type="entry name" value="NU5C-like"/>
</dbReference>
<evidence type="ECO:0000256" key="8">
    <source>
        <dbReference type="ARBA" id="ARBA00022967"/>
    </source>
</evidence>
<dbReference type="PRINTS" id="PR01434">
    <property type="entry name" value="NADHDHGNASE5"/>
</dbReference>
<keyword evidence="9" id="KW-0249">Electron transport</keyword>
<dbReference type="EC" id="7.1.1.2" evidence="2 16"/>
<evidence type="ECO:0000256" key="14">
    <source>
        <dbReference type="ARBA" id="ARBA00023136"/>
    </source>
</evidence>
<keyword evidence="12 16" id="KW-0830">Ubiquinone</keyword>
<evidence type="ECO:0000256" key="5">
    <source>
        <dbReference type="ARBA" id="ARBA00022660"/>
    </source>
</evidence>
<feature type="transmembrane region" description="Helical" evidence="16">
    <location>
        <begin position="324"/>
        <end position="345"/>
    </location>
</feature>
<dbReference type="InterPro" id="IPR010934">
    <property type="entry name" value="NADH_DH_su5_C"/>
</dbReference>
<reference evidence="20" key="1">
    <citation type="journal article" date="2017" name="Mol. Phylogenet. Evol.">
        <title>Curious bivalves: Systematic utility and unusual properties of anomalodesmatan mitochondrial genomes.</title>
        <authorList>
            <person name="Williams S.T."/>
            <person name="Foster P.G."/>
            <person name="Hughes C."/>
            <person name="Harper E.M."/>
            <person name="Taylor J.D."/>
            <person name="Littlewood D.T."/>
            <person name="Dyal P."/>
            <person name="Hopkins K.P."/>
            <person name="Briscoe A.G."/>
        </authorList>
    </citation>
    <scope>NUCLEOTIDE SEQUENCE</scope>
</reference>
<feature type="transmembrane region" description="Helical" evidence="16">
    <location>
        <begin position="86"/>
        <end position="103"/>
    </location>
</feature>
<evidence type="ECO:0000313" key="20">
    <source>
        <dbReference type="EMBL" id="AQZ26103.1"/>
    </source>
</evidence>
<gene>
    <name evidence="20" type="primary">ND5</name>
</gene>
<keyword evidence="14 16" id="KW-0472">Membrane</keyword>
<keyword evidence="10 16" id="KW-1133">Transmembrane helix</keyword>
<evidence type="ECO:0000259" key="19">
    <source>
        <dbReference type="Pfam" id="PF06455"/>
    </source>
</evidence>
<keyword evidence="5" id="KW-0679">Respiratory chain</keyword>
<feature type="domain" description="NADH dehydrogenase subunit 5 C-terminal" evidence="19">
    <location>
        <begin position="387"/>
        <end position="566"/>
    </location>
</feature>
<feature type="transmembrane region" description="Helical" evidence="16">
    <location>
        <begin position="264"/>
        <end position="286"/>
    </location>
</feature>
<proteinExistence type="inferred from homology"/>
<keyword evidence="4 16" id="KW-0813">Transport</keyword>
<feature type="transmembrane region" description="Helical" evidence="16">
    <location>
        <begin position="411"/>
        <end position="433"/>
    </location>
</feature>
<comment type="similarity">
    <text evidence="16">Belongs to the complex I subunit 5 family.</text>
</comment>
<dbReference type="InterPro" id="IPR001750">
    <property type="entry name" value="ND/Mrp_TM"/>
</dbReference>
<evidence type="ECO:0000256" key="3">
    <source>
        <dbReference type="ARBA" id="ARBA00021096"/>
    </source>
</evidence>
<geneLocation type="mitochondrion" evidence="20"/>
<evidence type="ECO:0000259" key="17">
    <source>
        <dbReference type="Pfam" id="PF00361"/>
    </source>
</evidence>
<dbReference type="GO" id="GO:0042773">
    <property type="term" value="P:ATP synthesis coupled electron transport"/>
    <property type="evidence" value="ECO:0007669"/>
    <property type="project" value="InterPro"/>
</dbReference>
<feature type="transmembrane region" description="Helical" evidence="16">
    <location>
        <begin position="172"/>
        <end position="190"/>
    </location>
</feature>
<name>A0A1U9XPD2_9BIVA</name>
<evidence type="ECO:0000256" key="13">
    <source>
        <dbReference type="ARBA" id="ARBA00023128"/>
    </source>
</evidence>
<accession>A0A1U9XPD2</accession>
<dbReference type="Pfam" id="PF00361">
    <property type="entry name" value="Proton_antipo_M"/>
    <property type="match status" value="1"/>
</dbReference>
<evidence type="ECO:0000256" key="6">
    <source>
        <dbReference type="ARBA" id="ARBA00022692"/>
    </source>
</evidence>
<keyword evidence="8" id="KW-1278">Translocase</keyword>
<comment type="subcellular location">
    <subcellularLocation>
        <location evidence="1">Mitochondrion inner membrane</location>
        <topology evidence="1">Multi-pass membrane protein</topology>
    </subcellularLocation>
</comment>
<comment type="catalytic activity">
    <reaction evidence="15 16">
        <text>a ubiquinone + NADH + 5 H(+)(in) = a ubiquinol + NAD(+) + 4 H(+)(out)</text>
        <dbReference type="Rhea" id="RHEA:29091"/>
        <dbReference type="Rhea" id="RHEA-COMP:9565"/>
        <dbReference type="Rhea" id="RHEA-COMP:9566"/>
        <dbReference type="ChEBI" id="CHEBI:15378"/>
        <dbReference type="ChEBI" id="CHEBI:16389"/>
        <dbReference type="ChEBI" id="CHEBI:17976"/>
        <dbReference type="ChEBI" id="CHEBI:57540"/>
        <dbReference type="ChEBI" id="CHEBI:57945"/>
        <dbReference type="EC" id="7.1.1.2"/>
    </reaction>
</comment>
<keyword evidence="7" id="KW-0999">Mitochondrion inner membrane</keyword>
<dbReference type="PANTHER" id="PTHR42829:SF2">
    <property type="entry name" value="NADH-UBIQUINONE OXIDOREDUCTASE CHAIN 5"/>
    <property type="match status" value="1"/>
</dbReference>
<dbReference type="Pfam" id="PF00662">
    <property type="entry name" value="Proton_antipo_N"/>
    <property type="match status" value="1"/>
</dbReference>
<feature type="transmembrane region" description="Helical" evidence="16">
    <location>
        <begin position="53"/>
        <end position="74"/>
    </location>
</feature>
<keyword evidence="11 16" id="KW-0520">NAD</keyword>
<feature type="domain" description="NADH:quinone oxidoreductase/Mrp antiporter transmembrane" evidence="17">
    <location>
        <begin position="105"/>
        <end position="381"/>
    </location>
</feature>
<keyword evidence="13 16" id="KW-0496">Mitochondrion</keyword>
<evidence type="ECO:0000256" key="12">
    <source>
        <dbReference type="ARBA" id="ARBA00023075"/>
    </source>
</evidence>
<feature type="transmembrane region" description="Helical" evidence="16">
    <location>
        <begin position="9"/>
        <end position="33"/>
    </location>
</feature>
<evidence type="ECO:0000256" key="10">
    <source>
        <dbReference type="ARBA" id="ARBA00022989"/>
    </source>
</evidence>
<feature type="transmembrane region" description="Helical" evidence="16">
    <location>
        <begin position="148"/>
        <end position="166"/>
    </location>
</feature>
<dbReference type="GO" id="GO:0003954">
    <property type="term" value="F:NADH dehydrogenase activity"/>
    <property type="evidence" value="ECO:0007669"/>
    <property type="project" value="TreeGrafter"/>
</dbReference>
<dbReference type="GO" id="GO:0015990">
    <property type="term" value="P:electron transport coupled proton transport"/>
    <property type="evidence" value="ECO:0007669"/>
    <property type="project" value="TreeGrafter"/>
</dbReference>
<dbReference type="PANTHER" id="PTHR42829">
    <property type="entry name" value="NADH-UBIQUINONE OXIDOREDUCTASE CHAIN 5"/>
    <property type="match status" value="1"/>
</dbReference>
<evidence type="ECO:0000256" key="15">
    <source>
        <dbReference type="ARBA" id="ARBA00049551"/>
    </source>
</evidence>
<dbReference type="EMBL" id="KX815956">
    <property type="protein sequence ID" value="AQZ26103.1"/>
    <property type="molecule type" value="Genomic_DNA"/>
</dbReference>
<dbReference type="GO" id="GO:0005743">
    <property type="term" value="C:mitochondrial inner membrane"/>
    <property type="evidence" value="ECO:0007669"/>
    <property type="project" value="UniProtKB-SubCell"/>
</dbReference>